<protein>
    <submittedName>
        <fullName evidence="1">Uncharacterized protein</fullName>
    </submittedName>
</protein>
<evidence type="ECO:0000313" key="1">
    <source>
        <dbReference type="EMBL" id="KAF5805365.1"/>
    </source>
</evidence>
<dbReference type="AlphaFoldDB" id="A0A9K3IYY0"/>
<dbReference type="Proteomes" id="UP000215914">
    <property type="component" value="Unassembled WGS sequence"/>
</dbReference>
<dbReference type="EMBL" id="MNCJ02000320">
    <property type="protein sequence ID" value="KAF5805365.1"/>
    <property type="molecule type" value="Genomic_DNA"/>
</dbReference>
<reference evidence="1" key="1">
    <citation type="journal article" date="2017" name="Nature">
        <title>The sunflower genome provides insights into oil metabolism, flowering and Asterid evolution.</title>
        <authorList>
            <person name="Badouin H."/>
            <person name="Gouzy J."/>
            <person name="Grassa C.J."/>
            <person name="Murat F."/>
            <person name="Staton S.E."/>
            <person name="Cottret L."/>
            <person name="Lelandais-Briere C."/>
            <person name="Owens G.L."/>
            <person name="Carrere S."/>
            <person name="Mayjonade B."/>
            <person name="Legrand L."/>
            <person name="Gill N."/>
            <person name="Kane N.C."/>
            <person name="Bowers J.E."/>
            <person name="Hubner S."/>
            <person name="Bellec A."/>
            <person name="Berard A."/>
            <person name="Berges H."/>
            <person name="Blanchet N."/>
            <person name="Boniface M.C."/>
            <person name="Brunel D."/>
            <person name="Catrice O."/>
            <person name="Chaidir N."/>
            <person name="Claudel C."/>
            <person name="Donnadieu C."/>
            <person name="Faraut T."/>
            <person name="Fievet G."/>
            <person name="Helmstetter N."/>
            <person name="King M."/>
            <person name="Knapp S.J."/>
            <person name="Lai Z."/>
            <person name="Le Paslier M.C."/>
            <person name="Lippi Y."/>
            <person name="Lorenzon L."/>
            <person name="Mandel J.R."/>
            <person name="Marage G."/>
            <person name="Marchand G."/>
            <person name="Marquand E."/>
            <person name="Bret-Mestries E."/>
            <person name="Morien E."/>
            <person name="Nambeesan S."/>
            <person name="Nguyen T."/>
            <person name="Pegot-Espagnet P."/>
            <person name="Pouilly N."/>
            <person name="Raftis F."/>
            <person name="Sallet E."/>
            <person name="Schiex T."/>
            <person name="Thomas J."/>
            <person name="Vandecasteele C."/>
            <person name="Vares D."/>
            <person name="Vear F."/>
            <person name="Vautrin S."/>
            <person name="Crespi M."/>
            <person name="Mangin B."/>
            <person name="Burke J.M."/>
            <person name="Salse J."/>
            <person name="Munos S."/>
            <person name="Vincourt P."/>
            <person name="Rieseberg L.H."/>
            <person name="Langlade N.B."/>
        </authorList>
    </citation>
    <scope>NUCLEOTIDE SEQUENCE</scope>
    <source>
        <tissue evidence="1">Leaves</tissue>
    </source>
</reference>
<reference evidence="1" key="2">
    <citation type="submission" date="2020-06" db="EMBL/GenBank/DDBJ databases">
        <title>Helianthus annuus Genome sequencing and assembly Release 2.</title>
        <authorList>
            <person name="Gouzy J."/>
            <person name="Langlade N."/>
            <person name="Munos S."/>
        </authorList>
    </citation>
    <scope>NUCLEOTIDE SEQUENCE</scope>
    <source>
        <tissue evidence="1">Leaves</tissue>
    </source>
</reference>
<sequence length="98" mass="11553">MTKLICDKLLPNEFESRPVCVRTYCAHKIHFKPFTLPPIYKFIPKLVISNQKEELIRHSKQITKLLSHDLLKLRTLIIKIVLQVITKINYKVRLSSNL</sequence>
<keyword evidence="2" id="KW-1185">Reference proteome</keyword>
<evidence type="ECO:0000313" key="2">
    <source>
        <dbReference type="Proteomes" id="UP000215914"/>
    </source>
</evidence>
<proteinExistence type="predicted"/>
<organism evidence="1 2">
    <name type="scientific">Helianthus annuus</name>
    <name type="common">Common sunflower</name>
    <dbReference type="NCBI Taxonomy" id="4232"/>
    <lineage>
        <taxon>Eukaryota</taxon>
        <taxon>Viridiplantae</taxon>
        <taxon>Streptophyta</taxon>
        <taxon>Embryophyta</taxon>
        <taxon>Tracheophyta</taxon>
        <taxon>Spermatophyta</taxon>
        <taxon>Magnoliopsida</taxon>
        <taxon>eudicotyledons</taxon>
        <taxon>Gunneridae</taxon>
        <taxon>Pentapetalae</taxon>
        <taxon>asterids</taxon>
        <taxon>campanulids</taxon>
        <taxon>Asterales</taxon>
        <taxon>Asteraceae</taxon>
        <taxon>Asteroideae</taxon>
        <taxon>Heliantheae alliance</taxon>
        <taxon>Heliantheae</taxon>
        <taxon>Helianthus</taxon>
    </lineage>
</organism>
<name>A0A9K3IYY0_HELAN</name>
<comment type="caution">
    <text evidence="1">The sequence shown here is derived from an EMBL/GenBank/DDBJ whole genome shotgun (WGS) entry which is preliminary data.</text>
</comment>
<accession>A0A9K3IYY0</accession>
<dbReference type="Gramene" id="mRNA:HanXRQr2_Chr05g0208451">
    <property type="protein sequence ID" value="mRNA:HanXRQr2_Chr05g0208451"/>
    <property type="gene ID" value="HanXRQr2_Chr05g0208451"/>
</dbReference>
<gene>
    <name evidence="1" type="ORF">HanXRQr2_Chr05g0208451</name>
</gene>